<evidence type="ECO:0000313" key="2">
    <source>
        <dbReference type="Proteomes" id="UP000828390"/>
    </source>
</evidence>
<proteinExistence type="predicted"/>
<accession>A0A9D4EIY3</accession>
<comment type="caution">
    <text evidence="1">The sequence shown here is derived from an EMBL/GenBank/DDBJ whole genome shotgun (WGS) entry which is preliminary data.</text>
</comment>
<dbReference type="AlphaFoldDB" id="A0A9D4EIY3"/>
<reference evidence="1" key="1">
    <citation type="journal article" date="2019" name="bioRxiv">
        <title>The Genome of the Zebra Mussel, Dreissena polymorpha: A Resource for Invasive Species Research.</title>
        <authorList>
            <person name="McCartney M.A."/>
            <person name="Auch B."/>
            <person name="Kono T."/>
            <person name="Mallez S."/>
            <person name="Zhang Y."/>
            <person name="Obille A."/>
            <person name="Becker A."/>
            <person name="Abrahante J.E."/>
            <person name="Garbe J."/>
            <person name="Badalamenti J.P."/>
            <person name="Herman A."/>
            <person name="Mangelson H."/>
            <person name="Liachko I."/>
            <person name="Sullivan S."/>
            <person name="Sone E.D."/>
            <person name="Koren S."/>
            <person name="Silverstein K.A.T."/>
            <person name="Beckman K.B."/>
            <person name="Gohl D.M."/>
        </authorList>
    </citation>
    <scope>NUCLEOTIDE SEQUENCE</scope>
    <source>
        <strain evidence="1">Duluth1</strain>
        <tissue evidence="1">Whole animal</tissue>
    </source>
</reference>
<dbReference type="Proteomes" id="UP000828390">
    <property type="component" value="Unassembled WGS sequence"/>
</dbReference>
<name>A0A9D4EIY3_DREPO</name>
<evidence type="ECO:0000313" key="1">
    <source>
        <dbReference type="EMBL" id="KAH3780541.1"/>
    </source>
</evidence>
<organism evidence="1 2">
    <name type="scientific">Dreissena polymorpha</name>
    <name type="common">Zebra mussel</name>
    <name type="synonym">Mytilus polymorpha</name>
    <dbReference type="NCBI Taxonomy" id="45954"/>
    <lineage>
        <taxon>Eukaryota</taxon>
        <taxon>Metazoa</taxon>
        <taxon>Spiralia</taxon>
        <taxon>Lophotrochozoa</taxon>
        <taxon>Mollusca</taxon>
        <taxon>Bivalvia</taxon>
        <taxon>Autobranchia</taxon>
        <taxon>Heteroconchia</taxon>
        <taxon>Euheterodonta</taxon>
        <taxon>Imparidentia</taxon>
        <taxon>Neoheterodontei</taxon>
        <taxon>Myida</taxon>
        <taxon>Dreissenoidea</taxon>
        <taxon>Dreissenidae</taxon>
        <taxon>Dreissena</taxon>
    </lineage>
</organism>
<keyword evidence="2" id="KW-1185">Reference proteome</keyword>
<sequence length="63" mass="7128">MSPFGGIKIEAISDKLKLTYWSQLHSKTELLVASSDEHMGLILRVVCHTRVKLHVPIVLQCTR</sequence>
<protein>
    <submittedName>
        <fullName evidence="1">Uncharacterized protein</fullName>
    </submittedName>
</protein>
<reference evidence="1" key="2">
    <citation type="submission" date="2020-11" db="EMBL/GenBank/DDBJ databases">
        <authorList>
            <person name="McCartney M.A."/>
            <person name="Auch B."/>
            <person name="Kono T."/>
            <person name="Mallez S."/>
            <person name="Becker A."/>
            <person name="Gohl D.M."/>
            <person name="Silverstein K.A.T."/>
            <person name="Koren S."/>
            <person name="Bechman K.B."/>
            <person name="Herman A."/>
            <person name="Abrahante J.E."/>
            <person name="Garbe J."/>
        </authorList>
    </citation>
    <scope>NUCLEOTIDE SEQUENCE</scope>
    <source>
        <strain evidence="1">Duluth1</strain>
        <tissue evidence="1">Whole animal</tissue>
    </source>
</reference>
<dbReference type="EMBL" id="JAIWYP010000008">
    <property type="protein sequence ID" value="KAH3780541.1"/>
    <property type="molecule type" value="Genomic_DNA"/>
</dbReference>
<gene>
    <name evidence="1" type="ORF">DPMN_158358</name>
</gene>